<feature type="domain" description="ChsH2 C-terminal OB-fold" evidence="1">
    <location>
        <begin position="31"/>
        <end position="86"/>
    </location>
</feature>
<name>A0A1H0BZX2_9BACI</name>
<accession>A0A1H0BZX2</accession>
<protein>
    <recommendedName>
        <fullName evidence="1">ChsH2 C-terminal OB-fold domain-containing protein</fullName>
    </recommendedName>
</protein>
<dbReference type="PANTHER" id="PTHR34075">
    <property type="entry name" value="BLR3430 PROTEIN"/>
    <property type="match status" value="1"/>
</dbReference>
<dbReference type="SUPFAM" id="SSF50249">
    <property type="entry name" value="Nucleic acid-binding proteins"/>
    <property type="match status" value="1"/>
</dbReference>
<gene>
    <name evidence="2" type="ORF">SAMN05216498_2451</name>
</gene>
<dbReference type="OrthoDB" id="5514845at2"/>
<dbReference type="InterPro" id="IPR002878">
    <property type="entry name" value="ChsH2_C"/>
</dbReference>
<sequence length="100" mass="11737">MQAYQCRHCGYESLTTKYYCPKCRHTEFSKVNINETGDIYSYTTIHIAPPKFAEHAPYHVVLVQMTDRLRVTGYMNQDVNIGDRVRFKEFSEGAYVFEKV</sequence>
<proteinExistence type="predicted"/>
<evidence type="ECO:0000313" key="2">
    <source>
        <dbReference type="EMBL" id="SDN51112.1"/>
    </source>
</evidence>
<dbReference type="PANTHER" id="PTHR34075:SF5">
    <property type="entry name" value="BLR3430 PROTEIN"/>
    <property type="match status" value="1"/>
</dbReference>
<dbReference type="Proteomes" id="UP000199334">
    <property type="component" value="Unassembled WGS sequence"/>
</dbReference>
<reference evidence="2 3" key="1">
    <citation type="submission" date="2016-10" db="EMBL/GenBank/DDBJ databases">
        <authorList>
            <person name="de Groot N.N."/>
        </authorList>
    </citation>
    <scope>NUCLEOTIDE SEQUENCE [LARGE SCALE GENOMIC DNA]</scope>
    <source>
        <strain evidence="2 3">CGMCC 1.3442</strain>
    </source>
</reference>
<evidence type="ECO:0000313" key="3">
    <source>
        <dbReference type="Proteomes" id="UP000199334"/>
    </source>
</evidence>
<dbReference type="InterPro" id="IPR052513">
    <property type="entry name" value="Thioester_dehydratase-like"/>
</dbReference>
<dbReference type="RefSeq" id="WP_093856867.1">
    <property type="nucleotide sequence ID" value="NZ_BJVZ01000028.1"/>
</dbReference>
<dbReference type="InterPro" id="IPR012340">
    <property type="entry name" value="NA-bd_OB-fold"/>
</dbReference>
<dbReference type="AlphaFoldDB" id="A0A1H0BZX2"/>
<dbReference type="EMBL" id="FNIG01000005">
    <property type="protein sequence ID" value="SDN51112.1"/>
    <property type="molecule type" value="Genomic_DNA"/>
</dbReference>
<dbReference type="STRING" id="237069.SAMN05216498_2451"/>
<dbReference type="Pfam" id="PF01796">
    <property type="entry name" value="OB_ChsH2_C"/>
    <property type="match status" value="1"/>
</dbReference>
<evidence type="ECO:0000259" key="1">
    <source>
        <dbReference type="Pfam" id="PF01796"/>
    </source>
</evidence>
<keyword evidence="3" id="KW-1185">Reference proteome</keyword>
<organism evidence="2 3">
    <name type="scientific">Tenuibacillus multivorans</name>
    <dbReference type="NCBI Taxonomy" id="237069"/>
    <lineage>
        <taxon>Bacteria</taxon>
        <taxon>Bacillati</taxon>
        <taxon>Bacillota</taxon>
        <taxon>Bacilli</taxon>
        <taxon>Bacillales</taxon>
        <taxon>Bacillaceae</taxon>
        <taxon>Tenuibacillus</taxon>
    </lineage>
</organism>